<dbReference type="InterPro" id="IPR036812">
    <property type="entry name" value="NAD(P)_OxRdtase_dom_sf"/>
</dbReference>
<evidence type="ECO:0000256" key="8">
    <source>
        <dbReference type="ARBA" id="ARBA00032926"/>
    </source>
</evidence>
<evidence type="ECO:0000313" key="11">
    <source>
        <dbReference type="RefSeq" id="XP_022254278.1"/>
    </source>
</evidence>
<comment type="similarity">
    <text evidence="2">Belongs to the aldo/keto reductase family. Glutamate--cysteine ligase light chain subfamily.</text>
</comment>
<dbReference type="GeneID" id="106470021"/>
<gene>
    <name evidence="11" type="primary">LOC106470021</name>
</gene>
<evidence type="ECO:0000256" key="6">
    <source>
        <dbReference type="ARBA" id="ARBA00031154"/>
    </source>
</evidence>
<evidence type="ECO:0000256" key="4">
    <source>
        <dbReference type="ARBA" id="ARBA00022684"/>
    </source>
</evidence>
<proteinExistence type="inferred from homology"/>
<dbReference type="PANTHER" id="PTHR13295:SF4">
    <property type="entry name" value="GLUTAMATE--CYSTEINE LIGASE REGULATORY SUBUNIT"/>
    <property type="match status" value="1"/>
</dbReference>
<keyword evidence="4" id="KW-0317">Glutathione biosynthesis</keyword>
<reference evidence="11" key="1">
    <citation type="submission" date="2025-08" db="UniProtKB">
        <authorList>
            <consortium name="RefSeq"/>
        </authorList>
    </citation>
    <scope>IDENTIFICATION</scope>
    <source>
        <tissue evidence="11">Muscle</tissue>
    </source>
</reference>
<dbReference type="Proteomes" id="UP000694941">
    <property type="component" value="Unplaced"/>
</dbReference>
<accession>A0ABM1TEH2</accession>
<keyword evidence="10" id="KW-1185">Reference proteome</keyword>
<dbReference type="Pfam" id="PF00248">
    <property type="entry name" value="Aldo_ket_red"/>
    <property type="match status" value="1"/>
</dbReference>
<evidence type="ECO:0000256" key="7">
    <source>
        <dbReference type="ARBA" id="ARBA00031732"/>
    </source>
</evidence>
<name>A0ABM1TEH2_LIMPO</name>
<comment type="subunit">
    <text evidence="3">Heterodimer of a catalytic heavy chain and a regulatory light chain.</text>
</comment>
<evidence type="ECO:0000256" key="2">
    <source>
        <dbReference type="ARBA" id="ARBA00008612"/>
    </source>
</evidence>
<evidence type="ECO:0000259" key="9">
    <source>
        <dbReference type="Pfam" id="PF00248"/>
    </source>
</evidence>
<dbReference type="Gene3D" id="3.20.20.100">
    <property type="entry name" value="NADP-dependent oxidoreductase domain"/>
    <property type="match status" value="1"/>
</dbReference>
<dbReference type="InterPro" id="IPR032963">
    <property type="entry name" value="Gclm"/>
</dbReference>
<dbReference type="SUPFAM" id="SSF51430">
    <property type="entry name" value="NAD(P)-linked oxidoreductase"/>
    <property type="match status" value="1"/>
</dbReference>
<dbReference type="RefSeq" id="XP_022254278.1">
    <property type="nucleotide sequence ID" value="XM_022398570.1"/>
</dbReference>
<evidence type="ECO:0000256" key="3">
    <source>
        <dbReference type="ARBA" id="ARBA00011532"/>
    </source>
</evidence>
<organism evidence="10 11">
    <name type="scientific">Limulus polyphemus</name>
    <name type="common">Atlantic horseshoe crab</name>
    <dbReference type="NCBI Taxonomy" id="6850"/>
    <lineage>
        <taxon>Eukaryota</taxon>
        <taxon>Metazoa</taxon>
        <taxon>Ecdysozoa</taxon>
        <taxon>Arthropoda</taxon>
        <taxon>Chelicerata</taxon>
        <taxon>Merostomata</taxon>
        <taxon>Xiphosura</taxon>
        <taxon>Limulidae</taxon>
        <taxon>Limulus</taxon>
    </lineage>
</organism>
<evidence type="ECO:0000256" key="5">
    <source>
        <dbReference type="ARBA" id="ARBA00030406"/>
    </source>
</evidence>
<feature type="domain" description="NADP-dependent oxidoreductase" evidence="9">
    <location>
        <begin position="101"/>
        <end position="209"/>
    </location>
</feature>
<sequence>MMTTNNMKIPDNIEKIIVDTGNLIACKELRRKASQTPRDELIESVSNILKKHIEVLSPEIVQNKRILECPDESQIVRIGKEDRCTLKLTVKIFVYEFDPVLIMEALKKVMNNLGVTLVDSLILAFPTLPAPQKLTLLHIQPVWKILEDLVRNERVVTIGVSDLDSDQLRDLYEWAKIKPSVNQVNLESCCVMPPEMTSFARENDIQLLTHNDPKDDRQKWKPSWIVRYSVMVKCRGIIQNKGYIFSAQKVLSNIVENNQGDH</sequence>
<comment type="pathway">
    <text evidence="1">Sulfur metabolism; glutathione biosynthesis; glutathione from L-cysteine and L-glutamate: step 1/2.</text>
</comment>
<evidence type="ECO:0000256" key="1">
    <source>
        <dbReference type="ARBA" id="ARBA00005006"/>
    </source>
</evidence>
<evidence type="ECO:0000313" key="10">
    <source>
        <dbReference type="Proteomes" id="UP000694941"/>
    </source>
</evidence>
<dbReference type="PANTHER" id="PTHR13295">
    <property type="entry name" value="GLUTAMATE CYSTEINE LIGASE REGULATORY SUBUNIT"/>
    <property type="match status" value="1"/>
</dbReference>
<protein>
    <recommendedName>
        <fullName evidence="7">GCS light chain</fullName>
    </recommendedName>
    <alternativeName>
        <fullName evidence="5">Gamma-ECS regulatory subunit</fullName>
    </alternativeName>
    <alternativeName>
        <fullName evidence="8">Gamma-glutamylcysteine synthetase regulatory subunit</fullName>
    </alternativeName>
    <alternativeName>
        <fullName evidence="6">Glutamate--cysteine ligase modifier subunit</fullName>
    </alternativeName>
</protein>
<dbReference type="InterPro" id="IPR023210">
    <property type="entry name" value="NADP_OxRdtase_dom"/>
</dbReference>